<dbReference type="GO" id="GO:0160148">
    <property type="term" value="F:tRNA pseudouridine(55) synthase activity"/>
    <property type="evidence" value="ECO:0007669"/>
    <property type="project" value="UniProtKB-EC"/>
</dbReference>
<evidence type="ECO:0000313" key="8">
    <source>
        <dbReference type="Proteomes" id="UP000325286"/>
    </source>
</evidence>
<comment type="similarity">
    <text evidence="2 5">Belongs to the pseudouridine synthase TruB family. Type 1 subfamily.</text>
</comment>
<dbReference type="InterPro" id="IPR020103">
    <property type="entry name" value="PsdUridine_synth_cat_dom_sf"/>
</dbReference>
<dbReference type="PANTHER" id="PTHR13767">
    <property type="entry name" value="TRNA-PSEUDOURIDINE SYNTHASE"/>
    <property type="match status" value="1"/>
</dbReference>
<dbReference type="Proteomes" id="UP000325286">
    <property type="component" value="Chromosome"/>
</dbReference>
<dbReference type="EMBL" id="CP042914">
    <property type="protein sequence ID" value="QEG42667.1"/>
    <property type="molecule type" value="Genomic_DNA"/>
</dbReference>
<accession>A0A5B9QUE0</accession>
<evidence type="ECO:0000313" key="7">
    <source>
        <dbReference type="EMBL" id="QEG42667.1"/>
    </source>
</evidence>
<proteinExistence type="inferred from homology"/>
<dbReference type="KEGG" id="rul:UC8_47090"/>
<reference evidence="7 8" key="1">
    <citation type="submission" date="2019-08" db="EMBL/GenBank/DDBJ databases">
        <title>Deep-cultivation of Planctomycetes and their phenomic and genomic characterization uncovers novel biology.</title>
        <authorList>
            <person name="Wiegand S."/>
            <person name="Jogler M."/>
            <person name="Boedeker C."/>
            <person name="Pinto D."/>
            <person name="Vollmers J."/>
            <person name="Rivas-Marin E."/>
            <person name="Kohn T."/>
            <person name="Peeters S.H."/>
            <person name="Heuer A."/>
            <person name="Rast P."/>
            <person name="Oberbeckmann S."/>
            <person name="Bunk B."/>
            <person name="Jeske O."/>
            <person name="Meyerdierks A."/>
            <person name="Storesund J.E."/>
            <person name="Kallscheuer N."/>
            <person name="Luecker S."/>
            <person name="Lage O.M."/>
            <person name="Pohl T."/>
            <person name="Merkel B.J."/>
            <person name="Hornburger P."/>
            <person name="Mueller R.-W."/>
            <person name="Bruemmer F."/>
            <person name="Labrenz M."/>
            <person name="Spormann A.M."/>
            <person name="Op den Camp H."/>
            <person name="Overmann J."/>
            <person name="Amann R."/>
            <person name="Jetten M.S.M."/>
            <person name="Mascher T."/>
            <person name="Medema M.H."/>
            <person name="Devos D.P."/>
            <person name="Kaster A.-K."/>
            <person name="Ovreas L."/>
            <person name="Rohde M."/>
            <person name="Galperin M.Y."/>
            <person name="Jogler C."/>
        </authorList>
    </citation>
    <scope>NUCLEOTIDE SEQUENCE [LARGE SCALE GENOMIC DNA]</scope>
    <source>
        <strain evidence="7 8">UC8</strain>
    </source>
</reference>
<comment type="catalytic activity">
    <reaction evidence="1 5">
        <text>uridine(55) in tRNA = pseudouridine(55) in tRNA</text>
        <dbReference type="Rhea" id="RHEA:42532"/>
        <dbReference type="Rhea" id="RHEA-COMP:10101"/>
        <dbReference type="Rhea" id="RHEA-COMP:10102"/>
        <dbReference type="ChEBI" id="CHEBI:65314"/>
        <dbReference type="ChEBI" id="CHEBI:65315"/>
        <dbReference type="EC" id="5.4.99.25"/>
    </reaction>
</comment>
<evidence type="ECO:0000259" key="6">
    <source>
        <dbReference type="Pfam" id="PF01509"/>
    </source>
</evidence>
<dbReference type="HAMAP" id="MF_01080">
    <property type="entry name" value="TruB_bact"/>
    <property type="match status" value="1"/>
</dbReference>
<dbReference type="InterPro" id="IPR002501">
    <property type="entry name" value="PsdUridine_synth_N"/>
</dbReference>
<protein>
    <recommendedName>
        <fullName evidence="5">tRNA pseudouridine synthase B</fullName>
        <ecNumber evidence="5">5.4.99.25</ecNumber>
    </recommendedName>
    <alternativeName>
        <fullName evidence="5">tRNA pseudouridine(55) synthase</fullName>
        <shortName evidence="5">Psi55 synthase</shortName>
    </alternativeName>
    <alternativeName>
        <fullName evidence="5">tRNA pseudouridylate synthase</fullName>
    </alternativeName>
    <alternativeName>
        <fullName evidence="5">tRNA-uridine isomerase</fullName>
    </alternativeName>
</protein>
<name>A0A5B9QUE0_9BACT</name>
<dbReference type="Gene3D" id="3.30.2350.10">
    <property type="entry name" value="Pseudouridine synthase"/>
    <property type="match status" value="1"/>
</dbReference>
<evidence type="ECO:0000256" key="1">
    <source>
        <dbReference type="ARBA" id="ARBA00000385"/>
    </source>
</evidence>
<dbReference type="Pfam" id="PF01509">
    <property type="entry name" value="TruB_N"/>
    <property type="match status" value="1"/>
</dbReference>
<evidence type="ECO:0000256" key="5">
    <source>
        <dbReference type="HAMAP-Rule" id="MF_01080"/>
    </source>
</evidence>
<dbReference type="RefSeq" id="WP_068137634.1">
    <property type="nucleotide sequence ID" value="NZ_CP042914.1"/>
</dbReference>
<evidence type="ECO:0000256" key="2">
    <source>
        <dbReference type="ARBA" id="ARBA00005642"/>
    </source>
</evidence>
<dbReference type="SUPFAM" id="SSF55120">
    <property type="entry name" value="Pseudouridine synthase"/>
    <property type="match status" value="1"/>
</dbReference>
<keyword evidence="3 5" id="KW-0819">tRNA processing</keyword>
<keyword evidence="4 5" id="KW-0413">Isomerase</keyword>
<sequence>MFGIINCNKPIGITSRVVVNAANRRVRPAKVGHAGTLDPLASGVLLLPVGPAVRLTSYLQELPKQYRATFQLGVETSSGDLEETPIPLANAPVPTAEQIADAAQALTGRIQQVPPAHSAIKVDGKRAYRLARAGKAVEMKPRTVDIYALEIIKYDYPNLQVHIHCGSGTYVRSIGVDLARACGTVAVMTSLERTAIGDFTVEDAHSIEQLREQDIEPMLQSPLRGLPEMPQVELDEATLKRIEQGQIVDLHDESLQTPQAAETELAAIDAEQNLRALLIARGGGWRAHRSFHTAS</sequence>
<organism evidence="7 8">
    <name type="scientific">Roseimaritima ulvae</name>
    <dbReference type="NCBI Taxonomy" id="980254"/>
    <lineage>
        <taxon>Bacteria</taxon>
        <taxon>Pseudomonadati</taxon>
        <taxon>Planctomycetota</taxon>
        <taxon>Planctomycetia</taxon>
        <taxon>Pirellulales</taxon>
        <taxon>Pirellulaceae</taxon>
        <taxon>Roseimaritima</taxon>
    </lineage>
</organism>
<comment type="function">
    <text evidence="5">Responsible for synthesis of pseudouridine from uracil-55 in the psi GC loop of transfer RNAs.</text>
</comment>
<dbReference type="CDD" id="cd02573">
    <property type="entry name" value="PseudoU_synth_EcTruB"/>
    <property type="match status" value="1"/>
</dbReference>
<keyword evidence="8" id="KW-1185">Reference proteome</keyword>
<dbReference type="EC" id="5.4.99.25" evidence="5"/>
<gene>
    <name evidence="5 7" type="primary">truB</name>
    <name evidence="7" type="ORF">UC8_47090</name>
</gene>
<dbReference type="GO" id="GO:1990481">
    <property type="term" value="P:mRNA pseudouridine synthesis"/>
    <property type="evidence" value="ECO:0007669"/>
    <property type="project" value="TreeGrafter"/>
</dbReference>
<dbReference type="NCBIfam" id="TIGR00431">
    <property type="entry name" value="TruB"/>
    <property type="match status" value="1"/>
</dbReference>
<dbReference type="InterPro" id="IPR014780">
    <property type="entry name" value="tRNA_psdUridine_synth_TruB"/>
</dbReference>
<feature type="active site" description="Nucleophile" evidence="5">
    <location>
        <position position="38"/>
    </location>
</feature>
<evidence type="ECO:0000256" key="4">
    <source>
        <dbReference type="ARBA" id="ARBA00023235"/>
    </source>
</evidence>
<dbReference type="GO" id="GO:0031119">
    <property type="term" value="P:tRNA pseudouridine synthesis"/>
    <property type="evidence" value="ECO:0007669"/>
    <property type="project" value="UniProtKB-UniRule"/>
</dbReference>
<dbReference type="PANTHER" id="PTHR13767:SF2">
    <property type="entry name" value="PSEUDOURIDYLATE SYNTHASE TRUB1"/>
    <property type="match status" value="1"/>
</dbReference>
<evidence type="ECO:0000256" key="3">
    <source>
        <dbReference type="ARBA" id="ARBA00022694"/>
    </source>
</evidence>
<dbReference type="AlphaFoldDB" id="A0A5B9QUE0"/>
<feature type="domain" description="Pseudouridine synthase II N-terminal" evidence="6">
    <location>
        <begin position="25"/>
        <end position="171"/>
    </location>
</feature>
<dbReference type="GO" id="GO:0003723">
    <property type="term" value="F:RNA binding"/>
    <property type="evidence" value="ECO:0007669"/>
    <property type="project" value="InterPro"/>
</dbReference>